<dbReference type="EMBL" id="AZHW01000208">
    <property type="protein sequence ID" value="ETX01659.1"/>
    <property type="molecule type" value="Genomic_DNA"/>
</dbReference>
<dbReference type="AlphaFoldDB" id="W4LUC1"/>
<comment type="caution">
    <text evidence="1">The sequence shown here is derived from an EMBL/GenBank/DDBJ whole genome shotgun (WGS) entry which is preliminary data.</text>
</comment>
<accession>W4LUC1</accession>
<evidence type="ECO:0000313" key="2">
    <source>
        <dbReference type="Proteomes" id="UP000019141"/>
    </source>
</evidence>
<dbReference type="HOGENOM" id="CLU_1420401_0_0_7"/>
<keyword evidence="2" id="KW-1185">Reference proteome</keyword>
<reference evidence="1 2" key="1">
    <citation type="journal article" date="2014" name="Nature">
        <title>An environmental bacterial taxon with a large and distinct metabolic repertoire.</title>
        <authorList>
            <person name="Wilson M.C."/>
            <person name="Mori T."/>
            <person name="Ruckert C."/>
            <person name="Uria A.R."/>
            <person name="Helf M.J."/>
            <person name="Takada K."/>
            <person name="Gernert C."/>
            <person name="Steffens U.A."/>
            <person name="Heycke N."/>
            <person name="Schmitt S."/>
            <person name="Rinke C."/>
            <person name="Helfrich E.J."/>
            <person name="Brachmann A.O."/>
            <person name="Gurgui C."/>
            <person name="Wakimoto T."/>
            <person name="Kracht M."/>
            <person name="Crusemann M."/>
            <person name="Hentschel U."/>
            <person name="Abe I."/>
            <person name="Matsunaga S."/>
            <person name="Kalinowski J."/>
            <person name="Takeyama H."/>
            <person name="Piel J."/>
        </authorList>
    </citation>
    <scope>NUCLEOTIDE SEQUENCE [LARGE SCALE GENOMIC DNA]</scope>
    <source>
        <strain evidence="2">TSY1</strain>
    </source>
</reference>
<protein>
    <submittedName>
        <fullName evidence="1">Uncharacterized protein</fullName>
    </submittedName>
</protein>
<evidence type="ECO:0000313" key="1">
    <source>
        <dbReference type="EMBL" id="ETX01659.1"/>
    </source>
</evidence>
<proteinExistence type="predicted"/>
<organism evidence="1 2">
    <name type="scientific">Entotheonella factor</name>
    <dbReference type="NCBI Taxonomy" id="1429438"/>
    <lineage>
        <taxon>Bacteria</taxon>
        <taxon>Pseudomonadati</taxon>
        <taxon>Nitrospinota/Tectimicrobiota group</taxon>
        <taxon>Candidatus Tectimicrobiota</taxon>
        <taxon>Candidatus Entotheonellia</taxon>
        <taxon>Candidatus Entotheonellales</taxon>
        <taxon>Candidatus Entotheonellaceae</taxon>
        <taxon>Candidatus Entotheonella</taxon>
    </lineage>
</organism>
<sequence length="191" mass="21364">MATQTDPNQVRLTGENQYMRLHEEDGGPMTTRCGHWRVLLSPAGPGHVMFLRSDVTDDQVRIYADSSALVRWLQQEIVTSGEFSDQTIDITTARFSRMGDTQSFWTETVETASEHIMLTWRDFIEPFVIIVPVGSDPNRPLGWSSVFVPAQSAQLSLNGKVAVGRPFPEQRADRLSSTAGLALSETWLRPV</sequence>
<gene>
    <name evidence="1" type="ORF">ETSY1_06465</name>
</gene>
<dbReference type="Proteomes" id="UP000019141">
    <property type="component" value="Unassembled WGS sequence"/>
</dbReference>
<name>W4LUC1_ENTF1</name>